<feature type="transmembrane region" description="Helical" evidence="7">
    <location>
        <begin position="101"/>
        <end position="120"/>
    </location>
</feature>
<dbReference type="GO" id="GO:0008324">
    <property type="term" value="F:monoatomic cation transmembrane transporter activity"/>
    <property type="evidence" value="ECO:0007669"/>
    <property type="project" value="TreeGrafter"/>
</dbReference>
<feature type="region of interest" description="Disordered" evidence="6">
    <location>
        <begin position="319"/>
        <end position="348"/>
    </location>
</feature>
<dbReference type="OMA" id="IWIMNIA"/>
<dbReference type="EMBL" id="VLTN01000054">
    <property type="protein sequence ID" value="KAA0148373.1"/>
    <property type="molecule type" value="Genomic_DNA"/>
</dbReference>
<evidence type="ECO:0000256" key="6">
    <source>
        <dbReference type="SAM" id="MobiDB-lite"/>
    </source>
</evidence>
<feature type="domain" description="Sodium/calcium exchanger membrane region" evidence="8">
    <location>
        <begin position="111"/>
        <end position="250"/>
    </location>
</feature>
<feature type="transmembrane region" description="Helical" evidence="7">
    <location>
        <begin position="850"/>
        <end position="868"/>
    </location>
</feature>
<feature type="transmembrane region" description="Helical" evidence="7">
    <location>
        <begin position="235"/>
        <end position="256"/>
    </location>
</feature>
<feature type="region of interest" description="Disordered" evidence="6">
    <location>
        <begin position="514"/>
        <end position="582"/>
    </location>
</feature>
<feature type="transmembrane region" description="Helical" evidence="7">
    <location>
        <begin position="623"/>
        <end position="646"/>
    </location>
</feature>
<feature type="compositionally biased region" description="Low complexity" evidence="6">
    <location>
        <begin position="394"/>
        <end position="411"/>
    </location>
</feature>
<gene>
    <name evidence="9" type="ORF">FNF29_06760</name>
</gene>
<feature type="transmembrane region" description="Helical" evidence="7">
    <location>
        <begin position="132"/>
        <end position="154"/>
    </location>
</feature>
<name>A0A5A8C5R6_CAFRO</name>
<evidence type="ECO:0000256" key="4">
    <source>
        <dbReference type="ARBA" id="ARBA00022989"/>
    </source>
</evidence>
<keyword evidence="2" id="KW-0813">Transport</keyword>
<feature type="transmembrane region" description="Helical" evidence="7">
    <location>
        <begin position="174"/>
        <end position="195"/>
    </location>
</feature>
<keyword evidence="4 7" id="KW-1133">Transmembrane helix</keyword>
<sequence length="877" mass="91638">MLQGASAGIWPGHLNQGEVASTWVTDKRNRQLEAAAVAPGIEAVFLGTEGESLTCGMEVAIKFDCIEDIVNGTKVYDTGCSSQVQGFVNYIMFHECTMKDLQWLSFIALVAWLLFLLYMLGDTADVYFCPTLDVIVLVLNLSPNIAGVTFLSFGNGAPDVFASIAATLSGNPNVGVSAILGAGVFITTIIVGVVSFVSEVELDRRPFLRDIGFFIASTGYLLYCFSDSKVSLGEAVGFLAFYVVFAVVVIVGRSVYQRWKKQAKAAQGGEALLDTDGHVMVEAGGGMDSSTGLLAGTKDPHHRDQGEDLAAPDALVSALGGGGRRPSGISMQRMGTGPAGSAAGRTASGRAAAGQRALSIDWFLAESQKAQMAVIAEAGAGTAPSDAEGDSKDAPAAAAAAASGAPAASPGLIASRPSRRDLAIASARHHVAGKQGRSVAGTGSATAAGQGELALAASASRRLSDGDVRHRARADTAGSFSWLEPLHMPTGGLFTSHKRRTLRFLRAVGYGADDEHAGEEGPASVAASLNRGPDGTKGRRHHHHHAGGHHHNHIHHRPEGADDDEGGAIECADSEGSCEEPPGMCDAYLGPETTMGRILSWVLLPSALIRRISSPLVGEEEYVWYWVTLTPLFGVPLIFVTAFASIGNPAGVLDTLGGEEGSTGGFCYLVLAFLLGLVGSAASFFLLPRDKPPEGILLTVFVLFGFLSSVSWIINIANEIVTLLVALGFAMDVSAEILGLTVLAWGNSLGDFVADVSVARAGAPKMALGACFAGPMFNLLLGLGMSLTIQALKMPDGVVDLTNPSGNQPLGCHQMNIVWACFGFLLLSLVASIIIIPLDGFRVRRLWGSILIGLYVVYIATCMVLQFTDLGCSAGSS</sequence>
<evidence type="ECO:0000256" key="1">
    <source>
        <dbReference type="ARBA" id="ARBA00004141"/>
    </source>
</evidence>
<reference evidence="9 10" key="1">
    <citation type="submission" date="2019-07" db="EMBL/GenBank/DDBJ databases">
        <title>Genomes of Cafeteria roenbergensis.</title>
        <authorList>
            <person name="Fischer M.G."/>
            <person name="Hackl T."/>
            <person name="Roman M."/>
        </authorList>
    </citation>
    <scope>NUCLEOTIDE SEQUENCE [LARGE SCALE GENOMIC DNA]</scope>
    <source>
        <strain evidence="9 10">BVI</strain>
    </source>
</reference>
<evidence type="ECO:0000313" key="9">
    <source>
        <dbReference type="EMBL" id="KAA0148373.1"/>
    </source>
</evidence>
<keyword evidence="5 7" id="KW-0472">Membrane</keyword>
<organism evidence="9 10">
    <name type="scientific">Cafeteria roenbergensis</name>
    <name type="common">Marine flagellate</name>
    <dbReference type="NCBI Taxonomy" id="33653"/>
    <lineage>
        <taxon>Eukaryota</taxon>
        <taxon>Sar</taxon>
        <taxon>Stramenopiles</taxon>
        <taxon>Bigyra</taxon>
        <taxon>Opalozoa</taxon>
        <taxon>Bicosoecida</taxon>
        <taxon>Cafeteriaceae</taxon>
        <taxon>Cafeteria</taxon>
    </lineage>
</organism>
<feature type="compositionally biased region" description="Basic residues" evidence="6">
    <location>
        <begin position="538"/>
        <end position="556"/>
    </location>
</feature>
<dbReference type="Gene3D" id="1.20.1420.30">
    <property type="entry name" value="NCX, central ion-binding region"/>
    <property type="match status" value="2"/>
</dbReference>
<feature type="transmembrane region" description="Helical" evidence="7">
    <location>
        <begin position="720"/>
        <end position="745"/>
    </location>
</feature>
<accession>A0A5A8C5R6</accession>
<dbReference type="InterPro" id="IPR051359">
    <property type="entry name" value="CaCA_antiporter"/>
</dbReference>
<comment type="caution">
    <text evidence="9">The sequence shown here is derived from an EMBL/GenBank/DDBJ whole genome shotgun (WGS) entry which is preliminary data.</text>
</comment>
<dbReference type="InterPro" id="IPR004837">
    <property type="entry name" value="NaCa_Exmemb"/>
</dbReference>
<evidence type="ECO:0000259" key="8">
    <source>
        <dbReference type="Pfam" id="PF01699"/>
    </source>
</evidence>
<feature type="region of interest" description="Disordered" evidence="6">
    <location>
        <begin position="381"/>
        <end position="413"/>
    </location>
</feature>
<evidence type="ECO:0000256" key="7">
    <source>
        <dbReference type="SAM" id="Phobius"/>
    </source>
</evidence>
<dbReference type="GO" id="GO:0016020">
    <property type="term" value="C:membrane"/>
    <property type="evidence" value="ECO:0007669"/>
    <property type="project" value="UniProtKB-SubCell"/>
</dbReference>
<feature type="transmembrane region" description="Helical" evidence="7">
    <location>
        <begin position="666"/>
        <end position="688"/>
    </location>
</feature>
<dbReference type="PANTHER" id="PTHR12266">
    <property type="entry name" value="NA+/CA2+ K+ INDEPENDENT EXCHANGER"/>
    <property type="match status" value="1"/>
</dbReference>
<evidence type="ECO:0000313" key="10">
    <source>
        <dbReference type="Proteomes" id="UP000323011"/>
    </source>
</evidence>
<feature type="compositionally biased region" description="Acidic residues" evidence="6">
    <location>
        <begin position="561"/>
        <end position="578"/>
    </location>
</feature>
<feature type="domain" description="Sodium/calcium exchanger membrane region" evidence="8">
    <location>
        <begin position="702"/>
        <end position="862"/>
    </location>
</feature>
<feature type="compositionally biased region" description="Low complexity" evidence="6">
    <location>
        <begin position="335"/>
        <end position="348"/>
    </location>
</feature>
<dbReference type="InterPro" id="IPR044880">
    <property type="entry name" value="NCX_ion-bd_dom_sf"/>
</dbReference>
<feature type="transmembrane region" description="Helical" evidence="7">
    <location>
        <begin position="817"/>
        <end position="838"/>
    </location>
</feature>
<feature type="transmembrane region" description="Helical" evidence="7">
    <location>
        <begin position="695"/>
        <end position="714"/>
    </location>
</feature>
<dbReference type="PANTHER" id="PTHR12266:SF0">
    <property type="entry name" value="MITOCHONDRIAL SODIUM_CALCIUM EXCHANGER PROTEIN"/>
    <property type="match status" value="1"/>
</dbReference>
<keyword evidence="3 7" id="KW-0812">Transmembrane</keyword>
<evidence type="ECO:0000256" key="2">
    <source>
        <dbReference type="ARBA" id="ARBA00022448"/>
    </source>
</evidence>
<evidence type="ECO:0000256" key="3">
    <source>
        <dbReference type="ARBA" id="ARBA00022692"/>
    </source>
</evidence>
<keyword evidence="10" id="KW-1185">Reference proteome</keyword>
<feature type="transmembrane region" description="Helical" evidence="7">
    <location>
        <begin position="766"/>
        <end position="789"/>
    </location>
</feature>
<proteinExistence type="predicted"/>
<dbReference type="AlphaFoldDB" id="A0A5A8C5R6"/>
<protein>
    <recommendedName>
        <fullName evidence="8">Sodium/calcium exchanger membrane region domain-containing protein</fullName>
    </recommendedName>
</protein>
<dbReference type="Proteomes" id="UP000323011">
    <property type="component" value="Unassembled WGS sequence"/>
</dbReference>
<evidence type="ECO:0000256" key="5">
    <source>
        <dbReference type="ARBA" id="ARBA00023136"/>
    </source>
</evidence>
<dbReference type="Pfam" id="PF01699">
    <property type="entry name" value="Na_Ca_ex"/>
    <property type="match status" value="2"/>
</dbReference>
<comment type="subcellular location">
    <subcellularLocation>
        <location evidence="1">Membrane</location>
        <topology evidence="1">Multi-pass membrane protein</topology>
    </subcellularLocation>
</comment>
<feature type="transmembrane region" description="Helical" evidence="7">
    <location>
        <begin position="207"/>
        <end position="223"/>
    </location>
</feature>